<gene>
    <name evidence="1" type="ORF">IE983_25545</name>
</gene>
<accession>A0A927DI35</accession>
<reference evidence="1" key="1">
    <citation type="submission" date="2020-07" db="EMBL/GenBank/DDBJ databases">
        <title>Clinical and genomic characterization of carbapenemase-producing Enterobacterales causing secondary infections during the COVID-19 crisis at a New York City hospital.</title>
        <authorList>
            <person name="Gomez-Simmonds A."/>
            <person name="Annavajhala M.K."/>
            <person name="Uhlemann A.-C."/>
        </authorList>
    </citation>
    <scope>NUCLEOTIDE SEQUENCE</scope>
    <source>
        <strain evidence="1">NK1396</strain>
    </source>
</reference>
<organism evidence="1 2">
    <name type="scientific">Enterobacter hormaechei</name>
    <dbReference type="NCBI Taxonomy" id="158836"/>
    <lineage>
        <taxon>Bacteria</taxon>
        <taxon>Pseudomonadati</taxon>
        <taxon>Pseudomonadota</taxon>
        <taxon>Gammaproteobacteria</taxon>
        <taxon>Enterobacterales</taxon>
        <taxon>Enterobacteriaceae</taxon>
        <taxon>Enterobacter</taxon>
        <taxon>Enterobacter cloacae complex</taxon>
    </lineage>
</organism>
<sequence>MRWDMRLPVSQPGMGRKIPEWPQHALTAGRVPASCRVGCEIDRYV</sequence>
<evidence type="ECO:0000313" key="2">
    <source>
        <dbReference type="Proteomes" id="UP000655273"/>
    </source>
</evidence>
<comment type="caution">
    <text evidence="1">The sequence shown here is derived from an EMBL/GenBank/DDBJ whole genome shotgun (WGS) entry which is preliminary data.</text>
</comment>
<name>A0A927DI35_9ENTR</name>
<protein>
    <submittedName>
        <fullName evidence="1">Uncharacterized protein</fullName>
    </submittedName>
</protein>
<evidence type="ECO:0000313" key="1">
    <source>
        <dbReference type="EMBL" id="MBD3707663.1"/>
    </source>
</evidence>
<dbReference type="Proteomes" id="UP000655273">
    <property type="component" value="Unassembled WGS sequence"/>
</dbReference>
<dbReference type="EMBL" id="JACXTA010000018">
    <property type="protein sequence ID" value="MBD3707663.1"/>
    <property type="molecule type" value="Genomic_DNA"/>
</dbReference>
<proteinExistence type="predicted"/>
<dbReference type="AlphaFoldDB" id="A0A927DI35"/>